<evidence type="ECO:0000256" key="1">
    <source>
        <dbReference type="SAM" id="MobiDB-lite"/>
    </source>
</evidence>
<feature type="region of interest" description="Disordered" evidence="1">
    <location>
        <begin position="1"/>
        <end position="21"/>
    </location>
</feature>
<evidence type="ECO:0000313" key="3">
    <source>
        <dbReference type="Proteomes" id="UP000275385"/>
    </source>
</evidence>
<comment type="caution">
    <text evidence="2">The sequence shown here is derived from an EMBL/GenBank/DDBJ whole genome shotgun (WGS) entry which is preliminary data.</text>
</comment>
<name>A0A420Y849_9PEZI</name>
<organism evidence="2 3">
    <name type="scientific">Coniochaeta pulveracea</name>
    <dbReference type="NCBI Taxonomy" id="177199"/>
    <lineage>
        <taxon>Eukaryota</taxon>
        <taxon>Fungi</taxon>
        <taxon>Dikarya</taxon>
        <taxon>Ascomycota</taxon>
        <taxon>Pezizomycotina</taxon>
        <taxon>Sordariomycetes</taxon>
        <taxon>Sordariomycetidae</taxon>
        <taxon>Coniochaetales</taxon>
        <taxon>Coniochaetaceae</taxon>
        <taxon>Coniochaeta</taxon>
    </lineage>
</organism>
<dbReference type="EMBL" id="QVQW01000035">
    <property type="protein sequence ID" value="RKU44076.1"/>
    <property type="molecule type" value="Genomic_DNA"/>
</dbReference>
<reference evidence="2 3" key="1">
    <citation type="submission" date="2018-08" db="EMBL/GenBank/DDBJ databases">
        <title>Draft genome of the lignicolous fungus Coniochaeta pulveracea.</title>
        <authorList>
            <person name="Borstlap C.J."/>
            <person name="De Witt R.N."/>
            <person name="Botha A."/>
            <person name="Volschenk H."/>
        </authorList>
    </citation>
    <scope>NUCLEOTIDE SEQUENCE [LARGE SCALE GENOMIC DNA]</scope>
    <source>
        <strain evidence="2 3">CAB683</strain>
    </source>
</reference>
<dbReference type="AlphaFoldDB" id="A0A420Y849"/>
<gene>
    <name evidence="2" type="ORF">DL546_006960</name>
</gene>
<evidence type="ECO:0000313" key="2">
    <source>
        <dbReference type="EMBL" id="RKU44076.1"/>
    </source>
</evidence>
<dbReference type="Proteomes" id="UP000275385">
    <property type="component" value="Unassembled WGS sequence"/>
</dbReference>
<protein>
    <submittedName>
        <fullName evidence="2">Uncharacterized protein</fullName>
    </submittedName>
</protein>
<proteinExistence type="predicted"/>
<accession>A0A420Y849</accession>
<keyword evidence="3" id="KW-1185">Reference proteome</keyword>
<sequence>MDDQGRFHGTNPGLPAHCSRQGGQRALCARPLTHLNEMGLVHEHDATLEYADEPDSLLEIVARDVTDNFPMPYRSSNTKRWAAWPPHLATRTCSLATKPKRNNTADHFI</sequence>